<accession>A0ABY5L234</accession>
<feature type="transmembrane region" description="Helical" evidence="5">
    <location>
        <begin position="27"/>
        <end position="47"/>
    </location>
</feature>
<proteinExistence type="predicted"/>
<gene>
    <name evidence="6" type="ORF">NP064_05895</name>
</gene>
<evidence type="ECO:0000313" key="6">
    <source>
        <dbReference type="EMBL" id="UUI76424.1"/>
    </source>
</evidence>
<dbReference type="RefSeq" id="WP_227568695.1">
    <property type="nucleotide sequence ID" value="NZ_CP101988.1"/>
</dbReference>
<evidence type="ECO:0000256" key="5">
    <source>
        <dbReference type="SAM" id="Phobius"/>
    </source>
</evidence>
<evidence type="ECO:0000256" key="2">
    <source>
        <dbReference type="ARBA" id="ARBA00022692"/>
    </source>
</evidence>
<dbReference type="EMBL" id="CP101988">
    <property type="protein sequence ID" value="UUI76424.1"/>
    <property type="molecule type" value="Genomic_DNA"/>
</dbReference>
<dbReference type="Pfam" id="PF09685">
    <property type="entry name" value="MamF_MmsF"/>
    <property type="match status" value="1"/>
</dbReference>
<feature type="transmembrane region" description="Helical" evidence="5">
    <location>
        <begin position="92"/>
        <end position="114"/>
    </location>
</feature>
<keyword evidence="7" id="KW-1185">Reference proteome</keyword>
<evidence type="ECO:0000313" key="7">
    <source>
        <dbReference type="Proteomes" id="UP001316189"/>
    </source>
</evidence>
<keyword evidence="3 5" id="KW-1133">Transmembrane helix</keyword>
<name>A0ABY5L234_9CELL</name>
<dbReference type="InterPro" id="IPR019109">
    <property type="entry name" value="MamF_MmsF"/>
</dbReference>
<evidence type="ECO:0000256" key="3">
    <source>
        <dbReference type="ARBA" id="ARBA00022989"/>
    </source>
</evidence>
<keyword evidence="4 5" id="KW-0472">Membrane</keyword>
<feature type="transmembrane region" description="Helical" evidence="5">
    <location>
        <begin position="67"/>
        <end position="86"/>
    </location>
</feature>
<dbReference type="Proteomes" id="UP001316189">
    <property type="component" value="Chromosome"/>
</dbReference>
<protein>
    <submittedName>
        <fullName evidence="6">DUF4870 domain-containing protein</fullName>
    </submittedName>
</protein>
<evidence type="ECO:0000256" key="1">
    <source>
        <dbReference type="ARBA" id="ARBA00004141"/>
    </source>
</evidence>
<organism evidence="6 7">
    <name type="scientific">Cellulomonas chengniuliangii</name>
    <dbReference type="NCBI Taxonomy" id="2968084"/>
    <lineage>
        <taxon>Bacteria</taxon>
        <taxon>Bacillati</taxon>
        <taxon>Actinomycetota</taxon>
        <taxon>Actinomycetes</taxon>
        <taxon>Micrococcales</taxon>
        <taxon>Cellulomonadaceae</taxon>
        <taxon>Cellulomonas</taxon>
    </lineage>
</organism>
<evidence type="ECO:0000256" key="4">
    <source>
        <dbReference type="ARBA" id="ARBA00023136"/>
    </source>
</evidence>
<reference evidence="6 7" key="1">
    <citation type="submission" date="2022-07" db="EMBL/GenBank/DDBJ databases">
        <title>Novel species in genus cellulomonas.</title>
        <authorList>
            <person name="Ye L."/>
        </authorList>
    </citation>
    <scope>NUCLEOTIDE SEQUENCE [LARGE SCALE GENOMIC DNA]</scope>
    <source>
        <strain evidence="7">zg-Y338</strain>
    </source>
</reference>
<sequence>MSAHQPFPGQPPHYGPIPLRPDEERTWAIVAHIGGLVLGFVAPLVVWQVFKGRGPYLENQAKEALNFQITLAIAYAVAILLAILTLGLASPLALGVSLAGLIFMILAAVAAGRYEWYRYPATLRLVS</sequence>
<keyword evidence="2 5" id="KW-0812">Transmembrane</keyword>
<comment type="subcellular location">
    <subcellularLocation>
        <location evidence="1">Membrane</location>
        <topology evidence="1">Multi-pass membrane protein</topology>
    </subcellularLocation>
</comment>